<proteinExistence type="predicted"/>
<keyword evidence="2" id="KW-1185">Reference proteome</keyword>
<comment type="caution">
    <text evidence="1">The sequence shown here is derived from an EMBL/GenBank/DDBJ whole genome shotgun (WGS) entry which is preliminary data.</text>
</comment>
<name>A0ACC2WWR4_9TREE</name>
<sequence>MLRLQPAIRRVRPLQPTNATRSIHLATHLGTPYRRAFLSNTSLASRRNAAVRMVHVRALSFGSVPRFVARAFKVPLYGAGVGAGALGYANYKLEDHLSEGYDQASITLNSLSAAFSGAAGTAADQASTLGKSIGDGVDDLSGAIKDGRNQFLSGLNEWWAAVQSRGMDGEEQKGAGEVPVTSSSQGGSGGGGKGPEDDNPLLHGGAGATLASLTSALFNNTGEDNDTDANEETQPQELLQLTKKLIEIRQVLLSIDQSDALKLPSIVVIGSQSSGKSSVLEAIVGHEFLPKGDNMVTRRPIELTLVHTPHDGSSTPAEYGVFPGLGAQKVTSFTAIQRTLTELNQAVPSSVAVSSDPIYLRIHSPHVPDLTMVDLPGYIQISSMDQPEELKEKISSLCDKYIQEPNIILAVCAADVDLANSAALRASRRVDPLGSRTIGVVTKMDLVSPEVGVNILKGNRYPLHLGCVGVVCKAPTGIGSSKIRKGGENPNLTGAVLRREREFFGGENARFFYPAERSSRAVMSASEDMAGKILVGTDTLRRRLMDVLESSMAANLSGITNAVQLELEETSYQFKVRSSGVVKVEADGCWQVQYNDRRITPEAYVAETVDALKVRFKEFTAQFTKPQVRSKLKAMLDDKVMDILEQLYWMDQRAAELSKLGDEKKLTPDELHNYWKYKLDTASSLLTKSGVGRDSTQLVAEGLRGLIDSIATGEPFTYHPEVADRIIQFSRAILRERLGVTADQVENCIKPYKYEVEVDDREWEIGRRHSEEAFALEIARCENKLADIRQKVGGGRKLSSLVGYVQEIEQREAERRRRKFGSFGKTPEVVEEAEVADGRLASLFSDRLAILKARHKALQSKRCRLGPEQKAFCPEAFLSVVAEKLAYTSTMFINIELLEQFFYQREEIAKFARENPVVKKHLDLQDRKDKLEQVRPSPALERNEADRRSFSQVTRSLQSLVNVRQEKEARSSRHQGLFTKFF</sequence>
<protein>
    <submittedName>
        <fullName evidence="1">Uncharacterized protein</fullName>
    </submittedName>
</protein>
<dbReference type="EMBL" id="JASBWS010000005">
    <property type="protein sequence ID" value="KAJ9115594.1"/>
    <property type="molecule type" value="Genomic_DNA"/>
</dbReference>
<dbReference type="Proteomes" id="UP001230649">
    <property type="component" value="Unassembled WGS sequence"/>
</dbReference>
<reference evidence="1" key="1">
    <citation type="submission" date="2023-04" db="EMBL/GenBank/DDBJ databases">
        <title>Draft Genome sequencing of Naganishia species isolated from polar environments using Oxford Nanopore Technology.</title>
        <authorList>
            <person name="Leo P."/>
            <person name="Venkateswaran K."/>
        </authorList>
    </citation>
    <scope>NUCLEOTIDE SEQUENCE</scope>
    <source>
        <strain evidence="1">MNA-CCFEE 5262</strain>
    </source>
</reference>
<gene>
    <name evidence="1" type="ORF">QFC20_000919</name>
</gene>
<evidence type="ECO:0000313" key="2">
    <source>
        <dbReference type="Proteomes" id="UP001230649"/>
    </source>
</evidence>
<organism evidence="1 2">
    <name type="scientific">Naganishia adeliensis</name>
    <dbReference type="NCBI Taxonomy" id="92952"/>
    <lineage>
        <taxon>Eukaryota</taxon>
        <taxon>Fungi</taxon>
        <taxon>Dikarya</taxon>
        <taxon>Basidiomycota</taxon>
        <taxon>Agaricomycotina</taxon>
        <taxon>Tremellomycetes</taxon>
        <taxon>Filobasidiales</taxon>
        <taxon>Filobasidiaceae</taxon>
        <taxon>Naganishia</taxon>
    </lineage>
</organism>
<evidence type="ECO:0000313" key="1">
    <source>
        <dbReference type="EMBL" id="KAJ9115594.1"/>
    </source>
</evidence>
<accession>A0ACC2WWR4</accession>